<dbReference type="Proteomes" id="UP000587477">
    <property type="component" value="Chromosome"/>
</dbReference>
<name>A0A7W4LS97_BACVE</name>
<feature type="domain" description="DUF7359" evidence="2">
    <location>
        <begin position="531"/>
        <end position="651"/>
    </location>
</feature>
<feature type="domain" description="YOMG-like N-terminal" evidence="1">
    <location>
        <begin position="17"/>
        <end position="107"/>
    </location>
</feature>
<evidence type="ECO:0000259" key="2">
    <source>
        <dbReference type="Pfam" id="PF24058"/>
    </source>
</evidence>
<sequence>MITIRKDTEIKDIRLSLAKPNKTKIANIDEVINPMVTLNHGSNVHELTFSIPLTATYDGVNKRNHVVDLLRPWYLIKSEFYGLIIWFTVVKKTKSYSNDMDTIQVECKSLQYVLSKQGVIKYEETSKNLKEAATDCLKNTEWSIGFIDPLFNLKYRQFDISSSNKLDFMYSICEKFEAIPVFNTIDCTVDFYKESDVSKYKGLKITPAQYMISLDDIEDMDDVVTRIYATGKDGLSINSVNPTGQSYIDDFSYFLYPFQRDQKRNVIERSNYMSDALCHAILDYNDLVNNEGSSFYKLLDEKKKAEEKETASNNDLYTLQLDFQKILDRITVASKAGDDTTDLIKQRDAKSKEVESKKEEIKAIQASITQISTQITDLKDKLSFEKNFSTELQKELSKYIITAEWSNDSIFDENELYDATNEELENRNAPAVNLALGLVNFFNCISEKHNWDRFSLGDIVRVQQKSFYTDVKATITAISIDFEQSNLSVTVSNGKRASSDFENMLKTVYRTNKISTETNKRKIKYDEVTENFNRRNDRIAVKPASPVIAKDGTAISHTTNDDGSVDVTFQWDYVESDEDQYNIDGFEIYLHGSNKNEEYVFGSKMASEDLKNVKYDKRATTFTGLPSNMYYTIGIQAYRRVDADIEITQFIGSDIVKSLHPNENPYLPSSTVEVKGKLNGSKYTVSSTEPEEPEANDLWTNTVTGVVSSYDGEKWVSSDQKTAELVETTAAQVDTKLSDYDSRVQNIELNNLLVNPLKWKGGNVSAFGRKYYADVSYDSTVLNLNTITIPILINAVDASDSNPTVVDYTYNEAWDMIPKLKNDGYNIILEPYPFIANGTIAETDWAPSDLDQWFAAWNSILQDFAKKCEQFKLDGLYIASNLVHMEDSTEKWKSVITGLRSLFSGKILYRTNYWVTAEWSPETIAAYNKKLNNPIFGLVDIIAIATYFELTDNRNPSVDQLIDAIYSVPLYGRGQNIFKEIKAFYDKWNKPIFFGELGIPPYSNSPEQPHNAFGDLGEYNESIQANWFEAWVRVFQAQDWWQGYSVYAISDEKSVYNVIGKKAESIIRGQTLGGTKGKLQSLEERVAHLEELLKSITQ</sequence>
<dbReference type="InterPro" id="IPR017853">
    <property type="entry name" value="GH"/>
</dbReference>
<dbReference type="CDD" id="cd19608">
    <property type="entry name" value="GH113_mannanase-like"/>
    <property type="match status" value="1"/>
</dbReference>
<dbReference type="Gene3D" id="3.20.20.80">
    <property type="entry name" value="Glycosidases"/>
    <property type="match status" value="1"/>
</dbReference>
<accession>A0A7W4LS97</accession>
<dbReference type="InterPro" id="IPR055783">
    <property type="entry name" value="DUF7359"/>
</dbReference>
<dbReference type="InterPro" id="IPR055151">
    <property type="entry name" value="GH113"/>
</dbReference>
<organism evidence="3 4">
    <name type="scientific">Bacillus velezensis</name>
    <dbReference type="NCBI Taxonomy" id="492670"/>
    <lineage>
        <taxon>Bacteria</taxon>
        <taxon>Bacillati</taxon>
        <taxon>Bacillota</taxon>
        <taxon>Bacilli</taxon>
        <taxon>Bacillales</taxon>
        <taxon>Bacillaceae</taxon>
        <taxon>Bacillus</taxon>
        <taxon>Bacillus amyloliquefaciens group</taxon>
    </lineage>
</organism>
<evidence type="ECO:0000259" key="1">
    <source>
        <dbReference type="Pfam" id="PF24049"/>
    </source>
</evidence>
<gene>
    <name evidence="3" type="ORF">BACVE_004020</name>
</gene>
<protein>
    <submittedName>
        <fullName evidence="3">Uncharacterized protein</fullName>
    </submittedName>
</protein>
<dbReference type="Pfam" id="PF24058">
    <property type="entry name" value="DUF7359"/>
    <property type="match status" value="1"/>
</dbReference>
<dbReference type="AlphaFoldDB" id="A0A7W4LS97"/>
<dbReference type="InterPro" id="IPR057796">
    <property type="entry name" value="YOMG-like_N"/>
</dbReference>
<dbReference type="Pfam" id="PF24049">
    <property type="entry name" value="YOMG_N"/>
    <property type="match status" value="1"/>
</dbReference>
<dbReference type="Pfam" id="PF22612">
    <property type="entry name" value="GH113"/>
    <property type="match status" value="1"/>
</dbReference>
<reference evidence="4" key="1">
    <citation type="submission" date="2020-10" db="EMBL/GenBank/DDBJ databases">
        <title>Complete genome sequence of Bacillus velezensis NST6.</title>
        <authorList>
            <person name="Choi J."/>
        </authorList>
    </citation>
    <scope>NUCLEOTIDE SEQUENCE [LARGE SCALE GENOMIC DNA]</scope>
    <source>
        <strain evidence="4">NST6</strain>
    </source>
</reference>
<evidence type="ECO:0000313" key="4">
    <source>
        <dbReference type="Proteomes" id="UP000587477"/>
    </source>
</evidence>
<dbReference type="EMBL" id="CP063687">
    <property type="protein sequence ID" value="QOY28978.1"/>
    <property type="molecule type" value="Genomic_DNA"/>
</dbReference>
<proteinExistence type="predicted"/>
<evidence type="ECO:0000313" key="3">
    <source>
        <dbReference type="EMBL" id="QOY28978.1"/>
    </source>
</evidence>
<dbReference type="RefSeq" id="WP_241688001.1">
    <property type="nucleotide sequence ID" value="NZ_CP063687.1"/>
</dbReference>
<dbReference type="SUPFAM" id="SSF51445">
    <property type="entry name" value="(Trans)glycosidases"/>
    <property type="match status" value="1"/>
</dbReference>